<comment type="caution">
    <text evidence="2">The sequence shown here is derived from an EMBL/GenBank/DDBJ whole genome shotgun (WGS) entry which is preliminary data.</text>
</comment>
<keyword evidence="1" id="KW-0812">Transmembrane</keyword>
<reference evidence="2 3" key="1">
    <citation type="submission" date="2019-05" db="EMBL/GenBank/DDBJ databases">
        <authorList>
            <person name="Narsing Rao M.P."/>
            <person name="Li W.J."/>
        </authorList>
    </citation>
    <scope>NUCLEOTIDE SEQUENCE [LARGE SCALE GENOMIC DNA]</scope>
    <source>
        <strain evidence="2 3">SYSU_K30003</strain>
    </source>
</reference>
<feature type="transmembrane region" description="Helical" evidence="1">
    <location>
        <begin position="43"/>
        <end position="67"/>
    </location>
</feature>
<dbReference type="Proteomes" id="UP000309676">
    <property type="component" value="Unassembled WGS sequence"/>
</dbReference>
<dbReference type="EMBL" id="VCIW01000001">
    <property type="protein sequence ID" value="TLS53842.1"/>
    <property type="molecule type" value="Genomic_DNA"/>
</dbReference>
<keyword evidence="1" id="KW-1133">Transmembrane helix</keyword>
<protein>
    <submittedName>
        <fullName evidence="2">Uncharacterized protein</fullName>
    </submittedName>
</protein>
<dbReference type="AlphaFoldDB" id="A0A5R9GBK1"/>
<feature type="transmembrane region" description="Helical" evidence="1">
    <location>
        <begin position="15"/>
        <end position="31"/>
    </location>
</feature>
<proteinExistence type="predicted"/>
<accession>A0A5R9GBK1</accession>
<dbReference type="RefSeq" id="WP_138191356.1">
    <property type="nucleotide sequence ID" value="NZ_VCIW01000001.1"/>
</dbReference>
<evidence type="ECO:0000256" key="1">
    <source>
        <dbReference type="SAM" id="Phobius"/>
    </source>
</evidence>
<organism evidence="2 3">
    <name type="scientific">Paenibacillus antri</name>
    <dbReference type="NCBI Taxonomy" id="2582848"/>
    <lineage>
        <taxon>Bacteria</taxon>
        <taxon>Bacillati</taxon>
        <taxon>Bacillota</taxon>
        <taxon>Bacilli</taxon>
        <taxon>Bacillales</taxon>
        <taxon>Paenibacillaceae</taxon>
        <taxon>Paenibacillus</taxon>
    </lineage>
</organism>
<feature type="transmembrane region" description="Helical" evidence="1">
    <location>
        <begin position="108"/>
        <end position="132"/>
    </location>
</feature>
<name>A0A5R9GBK1_9BACL</name>
<feature type="transmembrane region" description="Helical" evidence="1">
    <location>
        <begin position="138"/>
        <end position="159"/>
    </location>
</feature>
<dbReference type="OrthoDB" id="2618234at2"/>
<sequence>MNEIRYDHHFNTNEWFIVVALFVGTLMLLWLPRRFPKKTAGVYLMCGVFCGFFFDHTLSVYPVSYYVINDSSRFEAMDFVSHVMYAPFSFLFFYLYDFFRVTPRYSLAYILVWAFVSAGFERLCESVGIFHYRLGYSLYYSFGIYLVVLSIWVILYHVLKNYGDQRF</sequence>
<evidence type="ECO:0000313" key="3">
    <source>
        <dbReference type="Proteomes" id="UP000309676"/>
    </source>
</evidence>
<feature type="transmembrane region" description="Helical" evidence="1">
    <location>
        <begin position="79"/>
        <end position="96"/>
    </location>
</feature>
<evidence type="ECO:0000313" key="2">
    <source>
        <dbReference type="EMBL" id="TLS53842.1"/>
    </source>
</evidence>
<gene>
    <name evidence="2" type="ORF">FE782_00325</name>
</gene>
<keyword evidence="1" id="KW-0472">Membrane</keyword>
<keyword evidence="3" id="KW-1185">Reference proteome</keyword>